<evidence type="ECO:0000313" key="1">
    <source>
        <dbReference type="EMBL" id="KAF8902373.1"/>
    </source>
</evidence>
<dbReference type="InterPro" id="IPR011333">
    <property type="entry name" value="SKP1/BTB/POZ_sf"/>
</dbReference>
<evidence type="ECO:0000313" key="2">
    <source>
        <dbReference type="Proteomes" id="UP000724874"/>
    </source>
</evidence>
<reference evidence="1" key="1">
    <citation type="submission" date="2020-11" db="EMBL/GenBank/DDBJ databases">
        <authorList>
            <consortium name="DOE Joint Genome Institute"/>
            <person name="Ahrendt S."/>
            <person name="Riley R."/>
            <person name="Andreopoulos W."/>
            <person name="LaButti K."/>
            <person name="Pangilinan J."/>
            <person name="Ruiz-duenas F.J."/>
            <person name="Barrasa J.M."/>
            <person name="Sanchez-Garcia M."/>
            <person name="Camarero S."/>
            <person name="Miyauchi S."/>
            <person name="Serrano A."/>
            <person name="Linde D."/>
            <person name="Babiker R."/>
            <person name="Drula E."/>
            <person name="Ayuso-Fernandez I."/>
            <person name="Pacheco R."/>
            <person name="Padilla G."/>
            <person name="Ferreira P."/>
            <person name="Barriuso J."/>
            <person name="Kellner H."/>
            <person name="Castanera R."/>
            <person name="Alfaro M."/>
            <person name="Ramirez L."/>
            <person name="Pisabarro A.G."/>
            <person name="Kuo A."/>
            <person name="Tritt A."/>
            <person name="Lipzen A."/>
            <person name="He G."/>
            <person name="Yan M."/>
            <person name="Ng V."/>
            <person name="Cullen D."/>
            <person name="Martin F."/>
            <person name="Rosso M.-N."/>
            <person name="Henrissat B."/>
            <person name="Hibbett D."/>
            <person name="Martinez A.T."/>
            <person name="Grigoriev I.V."/>
        </authorList>
    </citation>
    <scope>NUCLEOTIDE SEQUENCE</scope>
    <source>
        <strain evidence="1">AH 44721</strain>
    </source>
</reference>
<keyword evidence="2" id="KW-1185">Reference proteome</keyword>
<dbReference type="Proteomes" id="UP000724874">
    <property type="component" value="Unassembled WGS sequence"/>
</dbReference>
<protein>
    <recommendedName>
        <fullName evidence="3">BTB domain-containing protein</fullName>
    </recommendedName>
</protein>
<comment type="caution">
    <text evidence="1">The sequence shown here is derived from an EMBL/GenBank/DDBJ whole genome shotgun (WGS) entry which is preliminary data.</text>
</comment>
<sequence>MTTAAGNVSHVLNSSPHTLVSAEQPWIDTKCKHLFWTFLPQRISALNSDIEVQSSDGFIFQLHRLLLEANTGAFPGSEFDTQGEIVQLTEPAEVLSVLLAFIYPKKFTNLAKHGFELVAAIAEAAEKYEVFPAMYTCSVRLAKFLPAHAPEIFMYAVKHDYPEIVSEAVPYFARSPFTSVLAKFPPAYVVPWSLYREAWSSVFKDAIKVIKKLELTTQSSCHRSNYPYGPTLELCGTCQTSLYRLFTALEEIDTVSALKETLKSPRSKYSDLKCCEDSSSYNSSKCPYMGIMTEQCRSKIEKIPDFLSFVNSKVEG</sequence>
<evidence type="ECO:0008006" key="3">
    <source>
        <dbReference type="Google" id="ProtNLM"/>
    </source>
</evidence>
<dbReference type="OrthoDB" id="3184970at2759"/>
<dbReference type="SUPFAM" id="SSF54695">
    <property type="entry name" value="POZ domain"/>
    <property type="match status" value="1"/>
</dbReference>
<accession>A0A9P5NPS1</accession>
<gene>
    <name evidence="1" type="ORF">CPB84DRAFT_1846315</name>
</gene>
<organism evidence="1 2">
    <name type="scientific">Gymnopilus junonius</name>
    <name type="common">Spectacular rustgill mushroom</name>
    <name type="synonym">Gymnopilus spectabilis subsp. junonius</name>
    <dbReference type="NCBI Taxonomy" id="109634"/>
    <lineage>
        <taxon>Eukaryota</taxon>
        <taxon>Fungi</taxon>
        <taxon>Dikarya</taxon>
        <taxon>Basidiomycota</taxon>
        <taxon>Agaricomycotina</taxon>
        <taxon>Agaricomycetes</taxon>
        <taxon>Agaricomycetidae</taxon>
        <taxon>Agaricales</taxon>
        <taxon>Agaricineae</taxon>
        <taxon>Hymenogastraceae</taxon>
        <taxon>Gymnopilus</taxon>
    </lineage>
</organism>
<dbReference type="Gene3D" id="3.30.710.10">
    <property type="entry name" value="Potassium Channel Kv1.1, Chain A"/>
    <property type="match status" value="1"/>
</dbReference>
<proteinExistence type="predicted"/>
<dbReference type="EMBL" id="JADNYJ010000036">
    <property type="protein sequence ID" value="KAF8902373.1"/>
    <property type="molecule type" value="Genomic_DNA"/>
</dbReference>
<name>A0A9P5NPS1_GYMJU</name>
<dbReference type="AlphaFoldDB" id="A0A9P5NPS1"/>